<dbReference type="Gene3D" id="2.40.150.20">
    <property type="entry name" value="Ribosomal protein L14"/>
    <property type="match status" value="1"/>
</dbReference>
<dbReference type="AlphaFoldDB" id="L9LD00"/>
<dbReference type="HAMAP" id="MF_01367">
    <property type="entry name" value="Ribosomal_uL14"/>
    <property type="match status" value="1"/>
</dbReference>
<dbReference type="InParanoid" id="L9LD00"/>
<evidence type="ECO:0000256" key="2">
    <source>
        <dbReference type="ARBA" id="ARBA00022980"/>
    </source>
</evidence>
<keyword evidence="3 6" id="KW-0687">Ribonucleoprotein</keyword>
<evidence type="ECO:0000256" key="6">
    <source>
        <dbReference type="RuleBase" id="RU003949"/>
    </source>
</evidence>
<dbReference type="GO" id="GO:0003735">
    <property type="term" value="F:structural constituent of ribosome"/>
    <property type="evidence" value="ECO:0007669"/>
    <property type="project" value="InterPro"/>
</dbReference>
<reference evidence="8" key="1">
    <citation type="submission" date="2012-07" db="EMBL/GenBank/DDBJ databases">
        <title>Genome of the Chinese tree shrew, a rising model animal genetically related to primates.</title>
        <authorList>
            <person name="Zhang G."/>
            <person name="Fan Y."/>
            <person name="Yao Y."/>
            <person name="Huang Z."/>
        </authorList>
    </citation>
    <scope>NUCLEOTIDE SEQUENCE [LARGE SCALE GENOMIC DNA]</scope>
</reference>
<dbReference type="Proteomes" id="UP000011518">
    <property type="component" value="Unassembled WGS sequence"/>
</dbReference>
<dbReference type="GO" id="GO:0006412">
    <property type="term" value="P:translation"/>
    <property type="evidence" value="ECO:0007669"/>
    <property type="project" value="InterPro"/>
</dbReference>
<evidence type="ECO:0000256" key="1">
    <source>
        <dbReference type="ARBA" id="ARBA00010745"/>
    </source>
</evidence>
<organism evidence="7 8">
    <name type="scientific">Tupaia chinensis</name>
    <name type="common">Chinese tree shrew</name>
    <name type="synonym">Tupaia belangeri chinensis</name>
    <dbReference type="NCBI Taxonomy" id="246437"/>
    <lineage>
        <taxon>Eukaryota</taxon>
        <taxon>Metazoa</taxon>
        <taxon>Chordata</taxon>
        <taxon>Craniata</taxon>
        <taxon>Vertebrata</taxon>
        <taxon>Euteleostomi</taxon>
        <taxon>Mammalia</taxon>
        <taxon>Eutheria</taxon>
        <taxon>Euarchontoglires</taxon>
        <taxon>Scandentia</taxon>
        <taxon>Tupaiidae</taxon>
        <taxon>Tupaia</taxon>
    </lineage>
</organism>
<dbReference type="GO" id="GO:0022625">
    <property type="term" value="C:cytosolic large ribosomal subunit"/>
    <property type="evidence" value="ECO:0007669"/>
    <property type="project" value="TreeGrafter"/>
</dbReference>
<dbReference type="PANTHER" id="PTHR11761:SF8">
    <property type="entry name" value="LARGE RIBOSOMAL SUBUNIT PROTEIN UL14"/>
    <property type="match status" value="1"/>
</dbReference>
<dbReference type="GO" id="GO:0070180">
    <property type="term" value="F:large ribosomal subunit rRNA binding"/>
    <property type="evidence" value="ECO:0007669"/>
    <property type="project" value="TreeGrafter"/>
</dbReference>
<comment type="similarity">
    <text evidence="1 6">Belongs to the universal ribosomal protein uL14 family.</text>
</comment>
<dbReference type="Pfam" id="PF00238">
    <property type="entry name" value="Ribosomal_L14"/>
    <property type="match status" value="1"/>
</dbReference>
<accession>L9LD00</accession>
<evidence type="ECO:0000256" key="5">
    <source>
        <dbReference type="ARBA" id="ARBA00035326"/>
    </source>
</evidence>
<dbReference type="InterPro" id="IPR000218">
    <property type="entry name" value="Ribosomal_uL14"/>
</dbReference>
<keyword evidence="2 6" id="KW-0689">Ribosomal protein</keyword>
<dbReference type="SUPFAM" id="SSF50193">
    <property type="entry name" value="Ribosomal protein L14"/>
    <property type="match status" value="1"/>
</dbReference>
<dbReference type="InterPro" id="IPR036853">
    <property type="entry name" value="Ribosomal_uL14_sf"/>
</dbReference>
<evidence type="ECO:0000313" key="7">
    <source>
        <dbReference type="EMBL" id="ELW72935.1"/>
    </source>
</evidence>
<dbReference type="CDD" id="cd00337">
    <property type="entry name" value="Ribosomal_uL14"/>
    <property type="match status" value="1"/>
</dbReference>
<dbReference type="STRING" id="246437.L9LD00"/>
<keyword evidence="8" id="KW-1185">Reference proteome</keyword>
<protein>
    <recommendedName>
        <fullName evidence="4">Large ribosomal subunit protein uL14</fullName>
    </recommendedName>
    <alternativeName>
        <fullName evidence="5">60S ribosomal protein L23</fullName>
    </alternativeName>
</protein>
<dbReference type="EMBL" id="KB320379">
    <property type="protein sequence ID" value="ELW72935.1"/>
    <property type="molecule type" value="Genomic_DNA"/>
</dbReference>
<name>L9LD00_TUPCH</name>
<dbReference type="SMART" id="SM01374">
    <property type="entry name" value="Ribosomal_L14"/>
    <property type="match status" value="1"/>
</dbReference>
<evidence type="ECO:0000256" key="3">
    <source>
        <dbReference type="ARBA" id="ARBA00023274"/>
    </source>
</evidence>
<evidence type="ECO:0000313" key="8">
    <source>
        <dbReference type="Proteomes" id="UP000011518"/>
    </source>
</evidence>
<evidence type="ECO:0000256" key="4">
    <source>
        <dbReference type="ARBA" id="ARBA00035199"/>
    </source>
</evidence>
<proteinExistence type="inferred from homology"/>
<dbReference type="PANTHER" id="PTHR11761">
    <property type="entry name" value="50S/60S RIBOSOMAL PROTEIN L14/L23"/>
    <property type="match status" value="1"/>
</dbReference>
<gene>
    <name evidence="7" type="ORF">TREES_T100012768</name>
</gene>
<reference evidence="8" key="2">
    <citation type="journal article" date="2013" name="Nat. Commun.">
        <title>Genome of the Chinese tree shrew.</title>
        <authorList>
            <person name="Fan Y."/>
            <person name="Huang Z.Y."/>
            <person name="Cao C.C."/>
            <person name="Chen C.S."/>
            <person name="Chen Y.X."/>
            <person name="Fan D.D."/>
            <person name="He J."/>
            <person name="Hou H.L."/>
            <person name="Hu L."/>
            <person name="Hu X.T."/>
            <person name="Jiang X.T."/>
            <person name="Lai R."/>
            <person name="Lang Y.S."/>
            <person name="Liang B."/>
            <person name="Liao S.G."/>
            <person name="Mu D."/>
            <person name="Ma Y.Y."/>
            <person name="Niu Y.Y."/>
            <person name="Sun X.Q."/>
            <person name="Xia J.Q."/>
            <person name="Xiao J."/>
            <person name="Xiong Z.Q."/>
            <person name="Xu L."/>
            <person name="Yang L."/>
            <person name="Zhang Y."/>
            <person name="Zhao W."/>
            <person name="Zhao X.D."/>
            <person name="Zheng Y.T."/>
            <person name="Zhou J.M."/>
            <person name="Zhu Y.B."/>
            <person name="Zhang G.J."/>
            <person name="Wang J."/>
            <person name="Yao Y.G."/>
        </authorList>
    </citation>
    <scope>NUCLEOTIDE SEQUENCE [LARGE SCALE GENOMIC DNA]</scope>
</reference>
<sequence length="136" mass="14566">MSKQGRGGSSGTKFRISLGLPVGAVINCADNTGAKNRYIVSVKRLKGQLNRLPAAGMGDMVMVTVKKGKPELRKKVHPGVNSTTKVIPEKRWHIFYFEDNAGVIVSNKGERKGSAITGPVCTDLWPRTASNAGSIT</sequence>